<keyword evidence="6 8" id="KW-1133">Transmembrane helix</keyword>
<proteinExistence type="inferred from homology"/>
<keyword evidence="7 8" id="KW-0472">Membrane</keyword>
<dbReference type="OrthoDB" id="9793390at2"/>
<evidence type="ECO:0000256" key="2">
    <source>
        <dbReference type="ARBA" id="ARBA00009773"/>
    </source>
</evidence>
<evidence type="ECO:0008006" key="11">
    <source>
        <dbReference type="Google" id="ProtNLM"/>
    </source>
</evidence>
<feature type="transmembrane region" description="Helical" evidence="8">
    <location>
        <begin position="108"/>
        <end position="133"/>
    </location>
</feature>
<dbReference type="eggNOG" id="COG0628">
    <property type="taxonomic scope" value="Bacteria"/>
</dbReference>
<dbReference type="PANTHER" id="PTHR21716:SF53">
    <property type="entry name" value="PERMEASE PERM-RELATED"/>
    <property type="match status" value="1"/>
</dbReference>
<comment type="similarity">
    <text evidence="2">Belongs to the autoinducer-2 exporter (AI-2E) (TC 2.A.86) family.</text>
</comment>
<name>H3NL80_9FIRM</name>
<dbReference type="RefSeq" id="WP_005397017.1">
    <property type="nucleotide sequence ID" value="NZ_JH601088.1"/>
</dbReference>
<dbReference type="STRING" id="883114.HMPREF9709_00157"/>
<dbReference type="Pfam" id="PF01594">
    <property type="entry name" value="AI-2E_transport"/>
    <property type="match status" value="1"/>
</dbReference>
<dbReference type="PANTHER" id="PTHR21716">
    <property type="entry name" value="TRANSMEMBRANE PROTEIN"/>
    <property type="match status" value="1"/>
</dbReference>
<evidence type="ECO:0000256" key="5">
    <source>
        <dbReference type="ARBA" id="ARBA00022692"/>
    </source>
</evidence>
<protein>
    <recommendedName>
        <fullName evidence="11">Sporulation integral membrane protein YtvI</fullName>
    </recommendedName>
</protein>
<keyword evidence="3" id="KW-0813">Transport</keyword>
<dbReference type="HOGENOM" id="CLU_031275_8_1_9"/>
<feature type="transmembrane region" description="Helical" evidence="8">
    <location>
        <begin position="12"/>
        <end position="32"/>
    </location>
</feature>
<feature type="transmembrane region" description="Helical" evidence="8">
    <location>
        <begin position="259"/>
        <end position="287"/>
    </location>
</feature>
<feature type="transmembrane region" description="Helical" evidence="8">
    <location>
        <begin position="307"/>
        <end position="328"/>
    </location>
</feature>
<feature type="transmembrane region" description="Helical" evidence="8">
    <location>
        <begin position="365"/>
        <end position="385"/>
    </location>
</feature>
<comment type="subcellular location">
    <subcellularLocation>
        <location evidence="1">Cell membrane</location>
        <topology evidence="1">Multi-pass membrane protein</topology>
    </subcellularLocation>
</comment>
<keyword evidence="10" id="KW-1185">Reference proteome</keyword>
<reference evidence="9 10" key="1">
    <citation type="submission" date="2012-01" db="EMBL/GenBank/DDBJ databases">
        <title>The Genome Sequence of Helcococcus kunzii ATCC 51366.</title>
        <authorList>
            <consortium name="The Broad Institute Genome Sequencing Platform"/>
            <person name="Earl A."/>
            <person name="Ward D."/>
            <person name="Feldgarden M."/>
            <person name="Gevers D."/>
            <person name="Huys G."/>
            <person name="Young S.K."/>
            <person name="Zeng Q."/>
            <person name="Gargeya S."/>
            <person name="Fitzgerald M."/>
            <person name="Haas B."/>
            <person name="Abouelleil A."/>
            <person name="Alvarado L."/>
            <person name="Arachchi H.M."/>
            <person name="Berlin A."/>
            <person name="Chapman S.B."/>
            <person name="Gearin G."/>
            <person name="Goldberg J."/>
            <person name="Griggs A."/>
            <person name="Gujja S."/>
            <person name="Hansen M."/>
            <person name="Heiman D."/>
            <person name="Howarth C."/>
            <person name="Larimer J."/>
            <person name="Lui A."/>
            <person name="MacDonald P.J.P."/>
            <person name="McCowen C."/>
            <person name="Montmayeur A."/>
            <person name="Murphy C."/>
            <person name="Neiman D."/>
            <person name="Pearson M."/>
            <person name="Priest M."/>
            <person name="Roberts A."/>
            <person name="Saif S."/>
            <person name="Shea T."/>
            <person name="Sisk P."/>
            <person name="Stolte C."/>
            <person name="Sykes S."/>
            <person name="Wortman J."/>
            <person name="Nusbaum C."/>
            <person name="Birren B."/>
        </authorList>
    </citation>
    <scope>NUCLEOTIDE SEQUENCE [LARGE SCALE GENOMIC DNA]</scope>
    <source>
        <strain evidence="9 10">ATCC 51366</strain>
    </source>
</reference>
<dbReference type="InterPro" id="IPR002549">
    <property type="entry name" value="AI-2E-like"/>
</dbReference>
<feature type="transmembrane region" description="Helical" evidence="8">
    <location>
        <begin position="75"/>
        <end position="96"/>
    </location>
</feature>
<dbReference type="EMBL" id="AGEI01000003">
    <property type="protein sequence ID" value="EHR36061.1"/>
    <property type="molecule type" value="Genomic_DNA"/>
</dbReference>
<dbReference type="GO" id="GO:0055085">
    <property type="term" value="P:transmembrane transport"/>
    <property type="evidence" value="ECO:0007669"/>
    <property type="project" value="TreeGrafter"/>
</dbReference>
<evidence type="ECO:0000313" key="10">
    <source>
        <dbReference type="Proteomes" id="UP000004191"/>
    </source>
</evidence>
<keyword evidence="4" id="KW-1003">Cell membrane</keyword>
<evidence type="ECO:0000256" key="4">
    <source>
        <dbReference type="ARBA" id="ARBA00022475"/>
    </source>
</evidence>
<accession>H3NL80</accession>
<evidence type="ECO:0000256" key="6">
    <source>
        <dbReference type="ARBA" id="ARBA00022989"/>
    </source>
</evidence>
<dbReference type="Proteomes" id="UP000004191">
    <property type="component" value="Unassembled WGS sequence"/>
</dbReference>
<organism evidence="9 10">
    <name type="scientific">Helcococcus kunzii ATCC 51366</name>
    <dbReference type="NCBI Taxonomy" id="883114"/>
    <lineage>
        <taxon>Bacteria</taxon>
        <taxon>Bacillati</taxon>
        <taxon>Bacillota</taxon>
        <taxon>Tissierellia</taxon>
        <taxon>Tissierellales</taxon>
        <taxon>Peptoniphilaceae</taxon>
        <taxon>Helcococcus</taxon>
    </lineage>
</organism>
<evidence type="ECO:0000256" key="1">
    <source>
        <dbReference type="ARBA" id="ARBA00004651"/>
    </source>
</evidence>
<evidence type="ECO:0000313" key="9">
    <source>
        <dbReference type="EMBL" id="EHR36061.1"/>
    </source>
</evidence>
<feature type="transmembrane region" description="Helical" evidence="8">
    <location>
        <begin position="52"/>
        <end position="69"/>
    </location>
</feature>
<feature type="transmembrane region" description="Helical" evidence="8">
    <location>
        <begin position="197"/>
        <end position="218"/>
    </location>
</feature>
<sequence>MFLRNSTIAPVFQYTLYILIIIGVIIGIYYLIYIGNKHLDEDKRITINWNRLLKILLTILLSVVVISLYKKYPILGSTTFAVFLAIILAFLLNPIVNKLESKGIKRSLGTIIAYIAIVAIFALLGISIVPTLVEESSKFLSNLPSSINNVMVTINNTLENWNINADMLNTIQQNVNKALTDLTAYLPGLTTSLLNTIAGSFSTMVVMVLIPIITFFLLTDKDKILKKGYKLIPKKYKADAIYLYKEINFGMSEFVRSRLLMAVFIGAATWLMLELFGIPFALVIGILTMICDVIPYIGPVLATAPALIFAFIKSPITFLWIGFLSMLLQWIEQNIVGAKLMSVSSGIHEIVVLISIIIGGGTFGVWGMILAVPIVITINILYQFVKLKINGIQPIFTKDKEKEEAIARKKAKQARKNK</sequence>
<dbReference type="GO" id="GO:0005886">
    <property type="term" value="C:plasma membrane"/>
    <property type="evidence" value="ECO:0007669"/>
    <property type="project" value="UniProtKB-SubCell"/>
</dbReference>
<dbReference type="GeneID" id="96998180"/>
<evidence type="ECO:0000256" key="7">
    <source>
        <dbReference type="ARBA" id="ARBA00023136"/>
    </source>
</evidence>
<evidence type="ECO:0000256" key="8">
    <source>
        <dbReference type="SAM" id="Phobius"/>
    </source>
</evidence>
<evidence type="ECO:0000256" key="3">
    <source>
        <dbReference type="ARBA" id="ARBA00022448"/>
    </source>
</evidence>
<keyword evidence="5 8" id="KW-0812">Transmembrane</keyword>
<gene>
    <name evidence="9" type="ORF">HMPREF9709_00157</name>
</gene>
<dbReference type="AlphaFoldDB" id="H3NL80"/>
<comment type="caution">
    <text evidence="9">The sequence shown here is derived from an EMBL/GenBank/DDBJ whole genome shotgun (WGS) entry which is preliminary data.</text>
</comment>